<accession>A0A1R1PRB0</accession>
<proteinExistence type="predicted"/>
<dbReference type="OrthoDB" id="10586556at2759"/>
<feature type="compositionally biased region" description="Low complexity" evidence="1">
    <location>
        <begin position="56"/>
        <end position="76"/>
    </location>
</feature>
<comment type="caution">
    <text evidence="2">The sequence shown here is derived from an EMBL/GenBank/DDBJ whole genome shotgun (WGS) entry which is preliminary data.</text>
</comment>
<dbReference type="AlphaFoldDB" id="A0A1R1PRB0"/>
<feature type="compositionally biased region" description="Acidic residues" evidence="1">
    <location>
        <begin position="91"/>
        <end position="102"/>
    </location>
</feature>
<sequence>MVSSLQKSKELEFMNSDELSELSDFSEFEDDDNNYIGGDESANKHVKKSESDSKKNNTTNNNNTNTNTKTSTNTNTKHVDKSNMTTREVVEQENEISGEEYVDDDEGFELITIEILTKEGVNSADVQKLKAAGYCTVMVST</sequence>
<evidence type="ECO:0000313" key="3">
    <source>
        <dbReference type="Proteomes" id="UP000188320"/>
    </source>
</evidence>
<feature type="region of interest" description="Disordered" evidence="1">
    <location>
        <begin position="1"/>
        <end position="102"/>
    </location>
</feature>
<organism evidence="2 3">
    <name type="scientific">Zancudomyces culisetae</name>
    <name type="common">Gut fungus</name>
    <name type="synonym">Smittium culisetae</name>
    <dbReference type="NCBI Taxonomy" id="1213189"/>
    <lineage>
        <taxon>Eukaryota</taxon>
        <taxon>Fungi</taxon>
        <taxon>Fungi incertae sedis</taxon>
        <taxon>Zoopagomycota</taxon>
        <taxon>Kickxellomycotina</taxon>
        <taxon>Harpellomycetes</taxon>
        <taxon>Harpellales</taxon>
        <taxon>Legeriomycetaceae</taxon>
        <taxon>Zancudomyces</taxon>
    </lineage>
</organism>
<keyword evidence="3" id="KW-1185">Reference proteome</keyword>
<protein>
    <submittedName>
        <fullName evidence="2">Uncharacterized protein</fullName>
    </submittedName>
</protein>
<feature type="compositionally biased region" description="Acidic residues" evidence="1">
    <location>
        <begin position="18"/>
        <end position="33"/>
    </location>
</feature>
<evidence type="ECO:0000313" key="2">
    <source>
        <dbReference type="EMBL" id="OMH83488.1"/>
    </source>
</evidence>
<dbReference type="Gene3D" id="1.10.150.20">
    <property type="entry name" value="5' to 3' exonuclease, C-terminal subdomain"/>
    <property type="match status" value="1"/>
</dbReference>
<reference evidence="3" key="1">
    <citation type="submission" date="2017-01" db="EMBL/GenBank/DDBJ databases">
        <authorList>
            <person name="Wang Y."/>
            <person name="White M."/>
            <person name="Kvist S."/>
            <person name="Moncalvo J.-M."/>
        </authorList>
    </citation>
    <scope>NUCLEOTIDE SEQUENCE [LARGE SCALE GENOMIC DNA]</scope>
    <source>
        <strain evidence="3">COL-18-3</strain>
    </source>
</reference>
<gene>
    <name evidence="2" type="ORF">AX774_g3000</name>
</gene>
<evidence type="ECO:0000256" key="1">
    <source>
        <dbReference type="SAM" id="MobiDB-lite"/>
    </source>
</evidence>
<name>A0A1R1PRB0_ZANCU</name>
<dbReference type="Proteomes" id="UP000188320">
    <property type="component" value="Unassembled WGS sequence"/>
</dbReference>
<dbReference type="EMBL" id="LSSK01000394">
    <property type="protein sequence ID" value="OMH83488.1"/>
    <property type="molecule type" value="Genomic_DNA"/>
</dbReference>